<dbReference type="Proteomes" id="UP000230709">
    <property type="component" value="Chromosome"/>
</dbReference>
<dbReference type="EMBL" id="CP023737">
    <property type="protein sequence ID" value="ATQ70207.1"/>
    <property type="molecule type" value="Genomic_DNA"/>
</dbReference>
<reference evidence="4" key="1">
    <citation type="submission" date="2017-10" db="EMBL/GenBank/DDBJ databases">
        <title>Completed PacBio SMRT sequence of Methylosinus trichosporium OB3b reveals presence of a third large plasmid.</title>
        <authorList>
            <person name="Charles T.C."/>
            <person name="Lynch M.D.J."/>
            <person name="Heil J.R."/>
            <person name="Cheng J."/>
        </authorList>
    </citation>
    <scope>NUCLEOTIDE SEQUENCE [LARGE SCALE GENOMIC DNA]</scope>
    <source>
        <strain evidence="4">OB3b</strain>
    </source>
</reference>
<dbReference type="CDD" id="cd03809">
    <property type="entry name" value="GT4_MtfB-like"/>
    <property type="match status" value="1"/>
</dbReference>
<evidence type="ECO:0000313" key="3">
    <source>
        <dbReference type="EMBL" id="ATQ70207.1"/>
    </source>
</evidence>
<dbReference type="Pfam" id="PF00534">
    <property type="entry name" value="Glycos_transf_1"/>
    <property type="match status" value="1"/>
</dbReference>
<gene>
    <name evidence="3" type="ORF">CQW49_03310</name>
</gene>
<dbReference type="PANTHER" id="PTHR46401:SF2">
    <property type="entry name" value="GLYCOSYLTRANSFERASE WBBK-RELATED"/>
    <property type="match status" value="1"/>
</dbReference>
<dbReference type="Gene3D" id="3.40.50.2000">
    <property type="entry name" value="Glycogen Phosphorylase B"/>
    <property type="match status" value="1"/>
</dbReference>
<keyword evidence="1 3" id="KW-0808">Transferase</keyword>
<dbReference type="PANTHER" id="PTHR46401">
    <property type="entry name" value="GLYCOSYLTRANSFERASE WBBK-RELATED"/>
    <property type="match status" value="1"/>
</dbReference>
<sequence length="418" mass="46379">MQRPIVYDATHLVSRGRAIGAAGIGGVDLSYARHFAAHERFACGVHYGYPRPHVFSRERVAALLAEIAPAEDAEDGWPALREWLLGNEETPIAPRAAARGSRFGDLWRQTRRRLANDEPHVVPPSAIYLNIAQHACEFPLLFDWLARRPDVRSVFFVHDLLPLDRPEFFRPGYERLFRRRLDTILRHACALITTTHVVAERLRREFSARDTRPPPIHVQPLASSLGLADAADDHDDALAESAYCVAVSTLEPRKNHLLLLNVWRALAASGAPCPKLALVGGQGWENEQTLDMLRRCDALRRHVRHVHGLSPQSLRRLVANADALLMPSFAEGYGLPVVEALSLHTPAIVSDIPVFREVAQGRAVYLSPIDGKGWKEAILAVADRRGPRRLAAVAAARTFVPPRAASYFAGIEAFLDSL</sequence>
<dbReference type="KEGG" id="mtw:CQW49_03310"/>
<name>A0A2D2D598_METT3</name>
<dbReference type="InterPro" id="IPR001296">
    <property type="entry name" value="Glyco_trans_1"/>
</dbReference>
<protein>
    <submittedName>
        <fullName evidence="3">Glycosyltransferase family 1 protein</fullName>
    </submittedName>
</protein>
<dbReference type="STRING" id="595536.GCA_000178815_04498"/>
<dbReference type="AlphaFoldDB" id="A0A2D2D598"/>
<evidence type="ECO:0000256" key="1">
    <source>
        <dbReference type="ARBA" id="ARBA00022679"/>
    </source>
</evidence>
<feature type="domain" description="Glycosyl transferase family 1" evidence="2">
    <location>
        <begin position="242"/>
        <end position="360"/>
    </location>
</feature>
<proteinExistence type="predicted"/>
<keyword evidence="4" id="KW-1185">Reference proteome</keyword>
<dbReference type="SUPFAM" id="SSF53756">
    <property type="entry name" value="UDP-Glycosyltransferase/glycogen phosphorylase"/>
    <property type="match status" value="1"/>
</dbReference>
<accession>A0A2D2D598</accession>
<organism evidence="3 4">
    <name type="scientific">Methylosinus trichosporium (strain ATCC 35070 / NCIMB 11131 / UNIQEM 75 / OB3b)</name>
    <dbReference type="NCBI Taxonomy" id="595536"/>
    <lineage>
        <taxon>Bacteria</taxon>
        <taxon>Pseudomonadati</taxon>
        <taxon>Pseudomonadota</taxon>
        <taxon>Alphaproteobacteria</taxon>
        <taxon>Hyphomicrobiales</taxon>
        <taxon>Methylocystaceae</taxon>
        <taxon>Methylosinus</taxon>
    </lineage>
</organism>
<evidence type="ECO:0000259" key="2">
    <source>
        <dbReference type="Pfam" id="PF00534"/>
    </source>
</evidence>
<dbReference type="GO" id="GO:0016757">
    <property type="term" value="F:glycosyltransferase activity"/>
    <property type="evidence" value="ECO:0007669"/>
    <property type="project" value="InterPro"/>
</dbReference>
<dbReference type="RefSeq" id="WP_003610955.1">
    <property type="nucleotide sequence ID" value="NZ_ADVE02000001.1"/>
</dbReference>
<evidence type="ECO:0000313" key="4">
    <source>
        <dbReference type="Proteomes" id="UP000230709"/>
    </source>
</evidence>